<dbReference type="AlphaFoldDB" id="S9S8R9"/>
<evidence type="ECO:0008006" key="3">
    <source>
        <dbReference type="Google" id="ProtNLM"/>
    </source>
</evidence>
<dbReference type="InterPro" id="IPR018691">
    <property type="entry name" value="DUF2188"/>
</dbReference>
<reference evidence="1 2" key="1">
    <citation type="submission" date="2013-04" db="EMBL/GenBank/DDBJ databases">
        <authorList>
            <person name="Kuznetsov B."/>
            <person name="Ivanovsky R."/>
        </authorList>
    </citation>
    <scope>NUCLEOTIDE SEQUENCE [LARGE SCALE GENOMIC DNA]</scope>
    <source>
        <strain evidence="1 2">MGU-K5</strain>
    </source>
</reference>
<dbReference type="EMBL" id="AQPH01000054">
    <property type="protein sequence ID" value="EPY01069.1"/>
    <property type="molecule type" value="Genomic_DNA"/>
</dbReference>
<organism evidence="1 2">
    <name type="scientific">Magnetospirillum fulvum MGU-K5</name>
    <dbReference type="NCBI Taxonomy" id="1316936"/>
    <lineage>
        <taxon>Bacteria</taxon>
        <taxon>Pseudomonadati</taxon>
        <taxon>Pseudomonadota</taxon>
        <taxon>Alphaproteobacteria</taxon>
        <taxon>Rhodospirillales</taxon>
        <taxon>Rhodospirillaceae</taxon>
        <taxon>Magnetospirillum</taxon>
    </lineage>
</organism>
<proteinExistence type="predicted"/>
<protein>
    <recommendedName>
        <fullName evidence="3">DUF2188 domain-containing protein</fullName>
    </recommendedName>
</protein>
<dbReference type="Proteomes" id="UP000015350">
    <property type="component" value="Unassembled WGS sequence"/>
</dbReference>
<evidence type="ECO:0000313" key="2">
    <source>
        <dbReference type="Proteomes" id="UP000015350"/>
    </source>
</evidence>
<name>S9S8R9_MAGFU</name>
<sequence length="83" mass="9319">MIAGLSTSPPVLPTAEPLVVWVFRKSDGLWSLRREGDRNERNFRRRGDAVDLARCLADVSPDSRLFIQTSGGRFVTECRSRVA</sequence>
<dbReference type="Pfam" id="PF09954">
    <property type="entry name" value="DUF2188"/>
    <property type="match status" value="1"/>
</dbReference>
<comment type="caution">
    <text evidence="1">The sequence shown here is derived from an EMBL/GenBank/DDBJ whole genome shotgun (WGS) entry which is preliminary data.</text>
</comment>
<evidence type="ECO:0000313" key="1">
    <source>
        <dbReference type="EMBL" id="EPY01069.1"/>
    </source>
</evidence>
<dbReference type="STRING" id="1316936.K678_12901"/>
<gene>
    <name evidence="1" type="ORF">K678_12901</name>
</gene>
<accession>S9S8R9</accession>